<dbReference type="EMBL" id="PVZG01000011">
    <property type="protein sequence ID" value="PRY27046.1"/>
    <property type="molecule type" value="Genomic_DNA"/>
</dbReference>
<evidence type="ECO:0000256" key="1">
    <source>
        <dbReference type="SAM" id="Phobius"/>
    </source>
</evidence>
<dbReference type="InterPro" id="IPR026898">
    <property type="entry name" value="PrsW"/>
</dbReference>
<feature type="transmembrane region" description="Helical" evidence="1">
    <location>
        <begin position="411"/>
        <end position="429"/>
    </location>
</feature>
<dbReference type="PANTHER" id="PTHR36844">
    <property type="entry name" value="PROTEASE PRSW"/>
    <property type="match status" value="1"/>
</dbReference>
<dbReference type="Pfam" id="PF13367">
    <property type="entry name" value="PrsW-protease"/>
    <property type="match status" value="1"/>
</dbReference>
<dbReference type="AlphaFoldDB" id="A0A2T0S0U2"/>
<evidence type="ECO:0000313" key="3">
    <source>
        <dbReference type="Proteomes" id="UP000239209"/>
    </source>
</evidence>
<feature type="transmembrane region" description="Helical" evidence="1">
    <location>
        <begin position="245"/>
        <end position="262"/>
    </location>
</feature>
<dbReference type="OrthoDB" id="9785431at2"/>
<feature type="transmembrane region" description="Helical" evidence="1">
    <location>
        <begin position="166"/>
        <end position="193"/>
    </location>
</feature>
<feature type="transmembrane region" description="Helical" evidence="1">
    <location>
        <begin position="59"/>
        <end position="78"/>
    </location>
</feature>
<reference evidence="2 3" key="1">
    <citation type="submission" date="2018-03" db="EMBL/GenBank/DDBJ databases">
        <title>Genomic Encyclopedia of Archaeal and Bacterial Type Strains, Phase II (KMG-II): from individual species to whole genera.</title>
        <authorList>
            <person name="Goeker M."/>
        </authorList>
    </citation>
    <scope>NUCLEOTIDE SEQUENCE [LARGE SCALE GENOMIC DNA]</scope>
    <source>
        <strain evidence="2 3">DSM 45348</strain>
    </source>
</reference>
<comment type="caution">
    <text evidence="2">The sequence shown here is derived from an EMBL/GenBank/DDBJ whole genome shotgun (WGS) entry which is preliminary data.</text>
</comment>
<keyword evidence="1" id="KW-1133">Transmembrane helix</keyword>
<dbReference type="RefSeq" id="WP_106128591.1">
    <property type="nucleotide sequence ID" value="NZ_PVZG01000011.1"/>
</dbReference>
<keyword evidence="1" id="KW-0472">Membrane</keyword>
<gene>
    <name evidence="2" type="ORF">CLV70_1119</name>
</gene>
<keyword evidence="1" id="KW-0812">Transmembrane</keyword>
<keyword evidence="3" id="KW-1185">Reference proteome</keyword>
<feature type="transmembrane region" description="Helical" evidence="1">
    <location>
        <begin position="274"/>
        <end position="295"/>
    </location>
</feature>
<proteinExistence type="predicted"/>
<accession>A0A2T0S0U2</accession>
<feature type="transmembrane region" description="Helical" evidence="1">
    <location>
        <begin position="90"/>
        <end position="114"/>
    </location>
</feature>
<organism evidence="2 3">
    <name type="scientific">Pseudosporangium ferrugineum</name>
    <dbReference type="NCBI Taxonomy" id="439699"/>
    <lineage>
        <taxon>Bacteria</taxon>
        <taxon>Bacillati</taxon>
        <taxon>Actinomycetota</taxon>
        <taxon>Actinomycetes</taxon>
        <taxon>Micromonosporales</taxon>
        <taxon>Micromonosporaceae</taxon>
        <taxon>Pseudosporangium</taxon>
    </lineage>
</organism>
<feature type="transmembrane region" description="Helical" evidence="1">
    <location>
        <begin position="29"/>
        <end position="47"/>
    </location>
</feature>
<protein>
    <submittedName>
        <fullName evidence="2">RsiW-degrading membrane proteinase PrsW (M82 family)</fullName>
    </submittedName>
</protein>
<dbReference type="Proteomes" id="UP000239209">
    <property type="component" value="Unassembled WGS sequence"/>
</dbReference>
<dbReference type="PANTHER" id="PTHR36844:SF1">
    <property type="entry name" value="PROTEASE PRSW"/>
    <property type="match status" value="1"/>
</dbReference>
<dbReference type="GO" id="GO:0008233">
    <property type="term" value="F:peptidase activity"/>
    <property type="evidence" value="ECO:0007669"/>
    <property type="project" value="InterPro"/>
</dbReference>
<name>A0A2T0S0U2_9ACTN</name>
<evidence type="ECO:0000313" key="2">
    <source>
        <dbReference type="EMBL" id="PRY27046.1"/>
    </source>
</evidence>
<feature type="transmembrane region" description="Helical" evidence="1">
    <location>
        <begin position="213"/>
        <end position="233"/>
    </location>
</feature>
<sequence length="431" mass="45911">MTAEPRLRSARSAPVQPGPDPDLGLVRSPAFWIVLALLLAGAVRMCLITARFAEAYPRALLTATALFALLAVPFWFVVSELDFLEREPPALLVLAFAWGGLVATTVSIPGSAALDDIIAKLGSPHLAADWGAALAGPTVEEIAKTLGVVAVVLIARAQVNSVLDGVVYGAMVGLGFQIVEDIVYAMGAVALAGRGDAVEPVVTTFLLRGFLSGVWSHTLFGALAGAGIGYLVVRGDRNLRTRMGVAMLAVLGAWASHVLWNSPLLRDGLGNGALALLAVLVFKGLPPLLLIWLLVRAAHDREADYYTTQLATLDDPELVTPAELEALKFGSRRASARRHARVRAGIRARAAVRRLQRAQARLAVEISRGTPDLTRWCHEVRRQRRTLTKLGHPEAVVPEGRGPWRRTASTVFSTALAIAVLWAAISTLGGG</sequence>